<keyword evidence="4" id="KW-1185">Reference proteome</keyword>
<dbReference type="AlphaFoldDB" id="A0AAJ0GV98"/>
<organism evidence="3 4">
    <name type="scientific">Chaetomium strumarium</name>
    <dbReference type="NCBI Taxonomy" id="1170767"/>
    <lineage>
        <taxon>Eukaryota</taxon>
        <taxon>Fungi</taxon>
        <taxon>Dikarya</taxon>
        <taxon>Ascomycota</taxon>
        <taxon>Pezizomycotina</taxon>
        <taxon>Sordariomycetes</taxon>
        <taxon>Sordariomycetidae</taxon>
        <taxon>Sordariales</taxon>
        <taxon>Chaetomiaceae</taxon>
        <taxon>Chaetomium</taxon>
    </lineage>
</organism>
<dbReference type="EMBL" id="JAUDZG010000003">
    <property type="protein sequence ID" value="KAK3306773.1"/>
    <property type="molecule type" value="Genomic_DNA"/>
</dbReference>
<dbReference type="PROSITE" id="PS50181">
    <property type="entry name" value="FBOX"/>
    <property type="match status" value="1"/>
</dbReference>
<name>A0AAJ0GV98_9PEZI</name>
<accession>A0AAJ0GV98</accession>
<dbReference type="SUPFAM" id="SSF81383">
    <property type="entry name" value="F-box domain"/>
    <property type="match status" value="1"/>
</dbReference>
<dbReference type="InterPro" id="IPR001810">
    <property type="entry name" value="F-box_dom"/>
</dbReference>
<gene>
    <name evidence="3" type="ORF">B0T15DRAFT_152422</name>
</gene>
<feature type="compositionally biased region" description="Basic and acidic residues" evidence="1">
    <location>
        <begin position="124"/>
        <end position="147"/>
    </location>
</feature>
<reference evidence="3" key="2">
    <citation type="submission" date="2023-06" db="EMBL/GenBank/DDBJ databases">
        <authorList>
            <consortium name="Lawrence Berkeley National Laboratory"/>
            <person name="Mondo S.J."/>
            <person name="Hensen N."/>
            <person name="Bonometti L."/>
            <person name="Westerberg I."/>
            <person name="Brannstrom I.O."/>
            <person name="Guillou S."/>
            <person name="Cros-Aarteil S."/>
            <person name="Calhoun S."/>
            <person name="Haridas S."/>
            <person name="Kuo A."/>
            <person name="Pangilinan J."/>
            <person name="Riley R."/>
            <person name="Labutti K."/>
            <person name="Andreopoulos B."/>
            <person name="Lipzen A."/>
            <person name="Chen C."/>
            <person name="Yanf M."/>
            <person name="Daum C."/>
            <person name="Ng V."/>
            <person name="Clum A."/>
            <person name="Steindorff A."/>
            <person name="Ohm R."/>
            <person name="Martin F."/>
            <person name="Silar P."/>
            <person name="Natvig D."/>
            <person name="Lalanne C."/>
            <person name="Gautier V."/>
            <person name="Ament-Velasquez S.L."/>
            <person name="Kruys A."/>
            <person name="Hutchinson M.I."/>
            <person name="Powell A.J."/>
            <person name="Barry K."/>
            <person name="Miller A.N."/>
            <person name="Grigoriev I.V."/>
            <person name="Debuchy R."/>
            <person name="Gladieux P."/>
            <person name="Thoren M.H."/>
            <person name="Johannesson H."/>
        </authorList>
    </citation>
    <scope>NUCLEOTIDE SEQUENCE</scope>
    <source>
        <strain evidence="3">CBS 333.67</strain>
    </source>
</reference>
<dbReference type="Proteomes" id="UP001273166">
    <property type="component" value="Unassembled WGS sequence"/>
</dbReference>
<evidence type="ECO:0000256" key="1">
    <source>
        <dbReference type="SAM" id="MobiDB-lite"/>
    </source>
</evidence>
<protein>
    <recommendedName>
        <fullName evidence="2">F-box domain-containing protein</fullName>
    </recommendedName>
</protein>
<dbReference type="InterPro" id="IPR036047">
    <property type="entry name" value="F-box-like_dom_sf"/>
</dbReference>
<dbReference type="SMART" id="SM00256">
    <property type="entry name" value="FBOX"/>
    <property type="match status" value="1"/>
</dbReference>
<dbReference type="RefSeq" id="XP_062722553.1">
    <property type="nucleotide sequence ID" value="XM_062862014.1"/>
</dbReference>
<feature type="region of interest" description="Disordered" evidence="1">
    <location>
        <begin position="124"/>
        <end position="150"/>
    </location>
</feature>
<reference evidence="3" key="1">
    <citation type="journal article" date="2023" name="Mol. Phylogenet. Evol.">
        <title>Genome-scale phylogeny and comparative genomics of the fungal order Sordariales.</title>
        <authorList>
            <person name="Hensen N."/>
            <person name="Bonometti L."/>
            <person name="Westerberg I."/>
            <person name="Brannstrom I.O."/>
            <person name="Guillou S."/>
            <person name="Cros-Aarteil S."/>
            <person name="Calhoun S."/>
            <person name="Haridas S."/>
            <person name="Kuo A."/>
            <person name="Mondo S."/>
            <person name="Pangilinan J."/>
            <person name="Riley R."/>
            <person name="LaButti K."/>
            <person name="Andreopoulos B."/>
            <person name="Lipzen A."/>
            <person name="Chen C."/>
            <person name="Yan M."/>
            <person name="Daum C."/>
            <person name="Ng V."/>
            <person name="Clum A."/>
            <person name="Steindorff A."/>
            <person name="Ohm R.A."/>
            <person name="Martin F."/>
            <person name="Silar P."/>
            <person name="Natvig D.O."/>
            <person name="Lalanne C."/>
            <person name="Gautier V."/>
            <person name="Ament-Velasquez S.L."/>
            <person name="Kruys A."/>
            <person name="Hutchinson M.I."/>
            <person name="Powell A.J."/>
            <person name="Barry K."/>
            <person name="Miller A.N."/>
            <person name="Grigoriev I.V."/>
            <person name="Debuchy R."/>
            <person name="Gladieux P."/>
            <person name="Hiltunen Thoren M."/>
            <person name="Johannesson H."/>
        </authorList>
    </citation>
    <scope>NUCLEOTIDE SEQUENCE</scope>
    <source>
        <strain evidence="3">CBS 333.67</strain>
    </source>
</reference>
<evidence type="ECO:0000313" key="4">
    <source>
        <dbReference type="Proteomes" id="UP001273166"/>
    </source>
</evidence>
<comment type="caution">
    <text evidence="3">The sequence shown here is derived from an EMBL/GenBank/DDBJ whole genome shotgun (WGS) entry which is preliminary data.</text>
</comment>
<dbReference type="Pfam" id="PF12937">
    <property type="entry name" value="F-box-like"/>
    <property type="match status" value="1"/>
</dbReference>
<sequence length="338" mass="37974">MYPPPSLSSLPNELLISILSELPTPSLLPLIVVSHRFYSATLRVLKHRLKHATSQRDHRLVLKCFHPADEFRAPHFYCNYLFTDSFDGVEAEAVGVDPRRALPGSGRSTGLRGIYSHFRPVVEDENRPSDAQYQRRESIRHPEKDGPRPTVDVYLDPDELFSQLCTVPKLVQMGPKPGLFGSHVNVVDGLIRVWRDWLAAQASRETPAAGDACEAPVLWADSDRDVGLRFRVTEKDVRGEQDVLVARDDELPVAYRLEFEELLVRSSKLLEMVEKSEAREAQTEAGLKHSVSVLFRSSCMPSNRCSFLGFRVLAAEALSHIPLAHRSKGVMVERCPSV</sequence>
<dbReference type="GeneID" id="87880843"/>
<evidence type="ECO:0000313" key="3">
    <source>
        <dbReference type="EMBL" id="KAK3306773.1"/>
    </source>
</evidence>
<proteinExistence type="predicted"/>
<feature type="domain" description="F-box" evidence="2">
    <location>
        <begin position="4"/>
        <end position="52"/>
    </location>
</feature>
<evidence type="ECO:0000259" key="2">
    <source>
        <dbReference type="PROSITE" id="PS50181"/>
    </source>
</evidence>